<dbReference type="AlphaFoldDB" id="A0A1G2MEU1"/>
<organism evidence="1 2">
    <name type="scientific">Candidatus Taylorbacteria bacterium RIFCSPHIGHO2_02_FULL_43_32b</name>
    <dbReference type="NCBI Taxonomy" id="1802306"/>
    <lineage>
        <taxon>Bacteria</taxon>
        <taxon>Candidatus Tayloriibacteriota</taxon>
    </lineage>
</organism>
<dbReference type="EMBL" id="MHRK01000053">
    <property type="protein sequence ID" value="OHA22435.1"/>
    <property type="molecule type" value="Genomic_DNA"/>
</dbReference>
<dbReference type="Proteomes" id="UP000177130">
    <property type="component" value="Unassembled WGS sequence"/>
</dbReference>
<name>A0A1G2MEU1_9BACT</name>
<proteinExistence type="predicted"/>
<dbReference type="STRING" id="1802306.A3C72_03340"/>
<protein>
    <submittedName>
        <fullName evidence="1">Uncharacterized protein</fullName>
    </submittedName>
</protein>
<evidence type="ECO:0000313" key="2">
    <source>
        <dbReference type="Proteomes" id="UP000177130"/>
    </source>
</evidence>
<comment type="caution">
    <text evidence="1">The sequence shown here is derived from an EMBL/GenBank/DDBJ whole genome shotgun (WGS) entry which is preliminary data.</text>
</comment>
<evidence type="ECO:0000313" key="1">
    <source>
        <dbReference type="EMBL" id="OHA22435.1"/>
    </source>
</evidence>
<accession>A0A1G2MEU1</accession>
<sequence length="227" mass="26347">MENKILQKENALTLRKQGLSYSEILQKVPVAKSTLSNWLHSVGLSKHQKQRLTDKKLLSALRGAQSKKDKRIALTKKIHSEAISEIGRLSKRELWLIGAALYWAEGSKEKNNSVGTGVNFSNSDSHMIRLFVRWLLDICCIERERIHFEIYIHENNKHRLDEVRRHWALSTGFSADYFKQIYFKRNKIRTKRKNIGALYFGVLRVKVNASSTLNRRIAGWVRGICEN</sequence>
<reference evidence="1 2" key="1">
    <citation type="journal article" date="2016" name="Nat. Commun.">
        <title>Thousands of microbial genomes shed light on interconnected biogeochemical processes in an aquifer system.</title>
        <authorList>
            <person name="Anantharaman K."/>
            <person name="Brown C.T."/>
            <person name="Hug L.A."/>
            <person name="Sharon I."/>
            <person name="Castelle C.J."/>
            <person name="Probst A.J."/>
            <person name="Thomas B.C."/>
            <person name="Singh A."/>
            <person name="Wilkins M.J."/>
            <person name="Karaoz U."/>
            <person name="Brodie E.L."/>
            <person name="Williams K.H."/>
            <person name="Hubbard S.S."/>
            <person name="Banfield J.F."/>
        </authorList>
    </citation>
    <scope>NUCLEOTIDE SEQUENCE [LARGE SCALE GENOMIC DNA]</scope>
</reference>
<gene>
    <name evidence="1" type="ORF">A3C72_03340</name>
</gene>